<accession>A0A844H921</accession>
<organism evidence="1 2">
    <name type="scientific">Paracoccus limosus</name>
    <dbReference type="NCBI Taxonomy" id="913252"/>
    <lineage>
        <taxon>Bacteria</taxon>
        <taxon>Pseudomonadati</taxon>
        <taxon>Pseudomonadota</taxon>
        <taxon>Alphaproteobacteria</taxon>
        <taxon>Rhodobacterales</taxon>
        <taxon>Paracoccaceae</taxon>
        <taxon>Paracoccus</taxon>
    </lineage>
</organism>
<name>A0A844H921_9RHOB</name>
<gene>
    <name evidence="1" type="ORF">GL279_10835</name>
</gene>
<protein>
    <recommendedName>
        <fullName evidence="3">Lipoprotein</fullName>
    </recommendedName>
</protein>
<reference evidence="1 2" key="1">
    <citation type="submission" date="2019-11" db="EMBL/GenBank/DDBJ databases">
        <authorList>
            <person name="Dong K."/>
        </authorList>
    </citation>
    <scope>NUCLEOTIDE SEQUENCE [LARGE SCALE GENOMIC DNA]</scope>
    <source>
        <strain evidence="1 2">JCM 17370</strain>
    </source>
</reference>
<dbReference type="EMBL" id="WMIF01000013">
    <property type="protein sequence ID" value="MTH35097.1"/>
    <property type="molecule type" value="Genomic_DNA"/>
</dbReference>
<dbReference type="OrthoDB" id="7773807at2"/>
<evidence type="ECO:0000313" key="2">
    <source>
        <dbReference type="Proteomes" id="UP000442533"/>
    </source>
</evidence>
<proteinExistence type="predicted"/>
<evidence type="ECO:0008006" key="3">
    <source>
        <dbReference type="Google" id="ProtNLM"/>
    </source>
</evidence>
<dbReference type="Proteomes" id="UP000442533">
    <property type="component" value="Unassembled WGS sequence"/>
</dbReference>
<comment type="caution">
    <text evidence="1">The sequence shown here is derived from an EMBL/GenBank/DDBJ whole genome shotgun (WGS) entry which is preliminary data.</text>
</comment>
<dbReference type="AlphaFoldDB" id="A0A844H921"/>
<evidence type="ECO:0000313" key="1">
    <source>
        <dbReference type="EMBL" id="MTH35097.1"/>
    </source>
</evidence>
<dbReference type="PROSITE" id="PS51257">
    <property type="entry name" value="PROKAR_LIPOPROTEIN"/>
    <property type="match status" value="1"/>
</dbReference>
<keyword evidence="2" id="KW-1185">Reference proteome</keyword>
<dbReference type="RefSeq" id="WP_155064647.1">
    <property type="nucleotide sequence ID" value="NZ_WMIF01000013.1"/>
</dbReference>
<sequence length="167" mass="17731">MRIRTWGIIGCVTLAVAGCSRFSESRLNPMGWFGGSPAQTLEPEGGYPTTRQDSRLPVTRVVSARWEPLYEGRMLVVQGLAATKGWSKVALVTEVPMPTGRVHGDDNGVLRLNLVGNPPAAGTYEASRAANPASDTLTVAMTIPTEALSGIREVVITGAGNAVTLRR</sequence>